<evidence type="ECO:0000313" key="9">
    <source>
        <dbReference type="EMBL" id="MCO6407502.1"/>
    </source>
</evidence>
<comment type="subcellular location">
    <subcellularLocation>
        <location evidence="1 7">Cell membrane</location>
        <topology evidence="1 7">Multi-pass membrane protein</topology>
    </subcellularLocation>
</comment>
<feature type="transmembrane region" description="Helical" evidence="7">
    <location>
        <begin position="101"/>
        <end position="124"/>
    </location>
</feature>
<name>A0ABT1CMS2_9HYPH</name>
<evidence type="ECO:0000256" key="6">
    <source>
        <dbReference type="ARBA" id="ARBA00023136"/>
    </source>
</evidence>
<feature type="domain" description="ABC transmembrane type-1" evidence="8">
    <location>
        <begin position="93"/>
        <end position="273"/>
    </location>
</feature>
<evidence type="ECO:0000256" key="3">
    <source>
        <dbReference type="ARBA" id="ARBA00022475"/>
    </source>
</evidence>
<keyword evidence="3" id="KW-1003">Cell membrane</keyword>
<organism evidence="9 10">
    <name type="scientific">Hoeflea alexandrii</name>
    <dbReference type="NCBI Taxonomy" id="288436"/>
    <lineage>
        <taxon>Bacteria</taxon>
        <taxon>Pseudomonadati</taxon>
        <taxon>Pseudomonadota</taxon>
        <taxon>Alphaproteobacteria</taxon>
        <taxon>Hyphomicrobiales</taxon>
        <taxon>Rhizobiaceae</taxon>
        <taxon>Hoeflea</taxon>
    </lineage>
</organism>
<keyword evidence="2 7" id="KW-0813">Transport</keyword>
<dbReference type="PANTHER" id="PTHR30151:SF38">
    <property type="entry name" value="ALIPHATIC SULFONATES TRANSPORT PERMEASE PROTEIN SSUC-RELATED"/>
    <property type="match status" value="1"/>
</dbReference>
<evidence type="ECO:0000256" key="4">
    <source>
        <dbReference type="ARBA" id="ARBA00022692"/>
    </source>
</evidence>
<dbReference type="Gene3D" id="1.10.3720.10">
    <property type="entry name" value="MetI-like"/>
    <property type="match status" value="1"/>
</dbReference>
<evidence type="ECO:0000256" key="7">
    <source>
        <dbReference type="RuleBase" id="RU363032"/>
    </source>
</evidence>
<keyword evidence="6 7" id="KW-0472">Membrane</keyword>
<feature type="transmembrane region" description="Helical" evidence="7">
    <location>
        <begin position="159"/>
        <end position="178"/>
    </location>
</feature>
<gene>
    <name evidence="9" type="ORF">GTW23_04885</name>
</gene>
<dbReference type="SUPFAM" id="SSF161098">
    <property type="entry name" value="MetI-like"/>
    <property type="match status" value="1"/>
</dbReference>
<dbReference type="InterPro" id="IPR035906">
    <property type="entry name" value="MetI-like_sf"/>
</dbReference>
<comment type="similarity">
    <text evidence="7">Belongs to the binding-protein-dependent transport system permease family.</text>
</comment>
<comment type="caution">
    <text evidence="9">The sequence shown here is derived from an EMBL/GenBank/DDBJ whole genome shotgun (WGS) entry which is preliminary data.</text>
</comment>
<dbReference type="Proteomes" id="UP001320715">
    <property type="component" value="Unassembled WGS sequence"/>
</dbReference>
<reference evidence="9 10" key="1">
    <citation type="submission" date="2020-01" db="EMBL/GenBank/DDBJ databases">
        <title>Genomes of bacteria type strains.</title>
        <authorList>
            <person name="Chen J."/>
            <person name="Zhu S."/>
            <person name="Yang J."/>
        </authorList>
    </citation>
    <scope>NUCLEOTIDE SEQUENCE [LARGE SCALE GENOMIC DNA]</scope>
    <source>
        <strain evidence="9 10">DSM 16655</strain>
    </source>
</reference>
<dbReference type="Pfam" id="PF00528">
    <property type="entry name" value="BPD_transp_1"/>
    <property type="match status" value="1"/>
</dbReference>
<feature type="transmembrane region" description="Helical" evidence="7">
    <location>
        <begin position="131"/>
        <end position="153"/>
    </location>
</feature>
<keyword evidence="5 7" id="KW-1133">Transmembrane helix</keyword>
<dbReference type="InterPro" id="IPR000515">
    <property type="entry name" value="MetI-like"/>
</dbReference>
<dbReference type="EMBL" id="JAAAML010000001">
    <property type="protein sequence ID" value="MCO6407502.1"/>
    <property type="molecule type" value="Genomic_DNA"/>
</dbReference>
<keyword evidence="10" id="KW-1185">Reference proteome</keyword>
<evidence type="ECO:0000256" key="2">
    <source>
        <dbReference type="ARBA" id="ARBA00022448"/>
    </source>
</evidence>
<evidence type="ECO:0000259" key="8">
    <source>
        <dbReference type="PROSITE" id="PS50928"/>
    </source>
</evidence>
<feature type="transmembrane region" description="Helical" evidence="7">
    <location>
        <begin position="222"/>
        <end position="243"/>
    </location>
</feature>
<evidence type="ECO:0000256" key="1">
    <source>
        <dbReference type="ARBA" id="ARBA00004651"/>
    </source>
</evidence>
<protein>
    <submittedName>
        <fullName evidence="9">ABC transporter permease subunit</fullName>
    </submittedName>
</protein>
<keyword evidence="4 7" id="KW-0812">Transmembrane</keyword>
<accession>A0ABT1CMS2</accession>
<evidence type="ECO:0000313" key="10">
    <source>
        <dbReference type="Proteomes" id="UP001320715"/>
    </source>
</evidence>
<dbReference type="PANTHER" id="PTHR30151">
    <property type="entry name" value="ALKANE SULFONATE ABC TRANSPORTER-RELATED, MEMBRANE SUBUNIT"/>
    <property type="match status" value="1"/>
</dbReference>
<dbReference type="CDD" id="cd06261">
    <property type="entry name" value="TM_PBP2"/>
    <property type="match status" value="1"/>
</dbReference>
<feature type="transmembrane region" description="Helical" evidence="7">
    <location>
        <begin position="255"/>
        <end position="273"/>
    </location>
</feature>
<dbReference type="RefSeq" id="WP_152008051.1">
    <property type="nucleotide sequence ID" value="NZ_JAAAML010000001.1"/>
</dbReference>
<sequence length="285" mass="30390">MSLDATNELGAQPRRNVSELQQSGKIKPVPFRGGGFVHSRHRFIAPILFVVLVILWEIGSQTGFISNIALPAPSEAAGAMSDLFETGMIWNHLSASLYRLVVGWSLGSLIGVFVGLAIALFSLVRAGVSPFISALFPIPKIALLPLFIIWFGIGEGSKVATILFGVFFPTVIATYGGVDNVDRNLIRMGQSFGLSWISIVRKIIIPGALPAILSGFRISASIAIILLVAAEMIGAEFGIGAYILMAGALFATDQLIAGVAMLSVLGLTVGWLISRAEHMLLSWRA</sequence>
<feature type="transmembrane region" description="Helical" evidence="7">
    <location>
        <begin position="43"/>
        <end position="65"/>
    </location>
</feature>
<proteinExistence type="inferred from homology"/>
<dbReference type="PROSITE" id="PS50928">
    <property type="entry name" value="ABC_TM1"/>
    <property type="match status" value="1"/>
</dbReference>
<evidence type="ECO:0000256" key="5">
    <source>
        <dbReference type="ARBA" id="ARBA00022989"/>
    </source>
</evidence>